<dbReference type="InterPro" id="IPR051087">
    <property type="entry name" value="Mitochondrial_ACSM"/>
</dbReference>
<evidence type="ECO:0000259" key="10">
    <source>
        <dbReference type="Pfam" id="PF13193"/>
    </source>
</evidence>
<dbReference type="InterPro" id="IPR000873">
    <property type="entry name" value="AMP-dep_synth/lig_dom"/>
</dbReference>
<accession>A0A670K295</accession>
<gene>
    <name evidence="11" type="primary">LOC114584642</name>
</gene>
<evidence type="ECO:0000256" key="3">
    <source>
        <dbReference type="ARBA" id="ARBA00022741"/>
    </source>
</evidence>
<evidence type="ECO:0000256" key="7">
    <source>
        <dbReference type="ARBA" id="ARBA00039009"/>
    </source>
</evidence>
<feature type="domain" description="AMP-dependent synthetase/ligase" evidence="9">
    <location>
        <begin position="70"/>
        <end position="246"/>
    </location>
</feature>
<evidence type="ECO:0000256" key="2">
    <source>
        <dbReference type="ARBA" id="ARBA00022598"/>
    </source>
</evidence>
<keyword evidence="3" id="KW-0547">Nucleotide-binding</keyword>
<reference evidence="11" key="2">
    <citation type="submission" date="2025-08" db="UniProtKB">
        <authorList>
            <consortium name="Ensembl"/>
        </authorList>
    </citation>
    <scope>IDENTIFICATION</scope>
</reference>
<dbReference type="PANTHER" id="PTHR43605">
    <property type="entry name" value="ACYL-COENZYME A SYNTHETASE"/>
    <property type="match status" value="1"/>
</dbReference>
<dbReference type="InterPro" id="IPR045851">
    <property type="entry name" value="AMP-bd_C_sf"/>
</dbReference>
<feature type="domain" description="AMP-dependent synthetase/ligase" evidence="9">
    <location>
        <begin position="251"/>
        <end position="337"/>
    </location>
</feature>
<organism evidence="11 12">
    <name type="scientific">Podarcis muralis</name>
    <name type="common">Wall lizard</name>
    <name type="synonym">Lacerta muralis</name>
    <dbReference type="NCBI Taxonomy" id="64176"/>
    <lineage>
        <taxon>Eukaryota</taxon>
        <taxon>Metazoa</taxon>
        <taxon>Chordata</taxon>
        <taxon>Craniata</taxon>
        <taxon>Vertebrata</taxon>
        <taxon>Euteleostomi</taxon>
        <taxon>Lepidosauria</taxon>
        <taxon>Squamata</taxon>
        <taxon>Bifurcata</taxon>
        <taxon>Unidentata</taxon>
        <taxon>Episquamata</taxon>
        <taxon>Laterata</taxon>
        <taxon>Lacertibaenia</taxon>
        <taxon>Lacertidae</taxon>
        <taxon>Podarcis</taxon>
    </lineage>
</organism>
<keyword evidence="12" id="KW-1185">Reference proteome</keyword>
<dbReference type="Pfam" id="PF13193">
    <property type="entry name" value="AMP-binding_C"/>
    <property type="match status" value="1"/>
</dbReference>
<reference evidence="11 12" key="1">
    <citation type="journal article" date="2019" name="Proc. Natl. Acad. Sci. U.S.A.">
        <title>Regulatory changes in pterin and carotenoid genes underlie balanced color polymorphisms in the wall lizard.</title>
        <authorList>
            <person name="Andrade P."/>
            <person name="Pinho C."/>
            <person name="Perez I de Lanuza G."/>
            <person name="Afonso S."/>
            <person name="Brejcha J."/>
            <person name="Rubin C.J."/>
            <person name="Wallerman O."/>
            <person name="Pereira P."/>
            <person name="Sabatino S.J."/>
            <person name="Bellati A."/>
            <person name="Pellitteri-Rosa D."/>
            <person name="Bosakova Z."/>
            <person name="Bunikis I."/>
            <person name="Carretero M.A."/>
            <person name="Feiner N."/>
            <person name="Marsik P."/>
            <person name="Pauperio F."/>
            <person name="Salvi D."/>
            <person name="Soler L."/>
            <person name="While G.M."/>
            <person name="Uller T."/>
            <person name="Font E."/>
            <person name="Andersson L."/>
            <person name="Carneiro M."/>
        </authorList>
    </citation>
    <scope>NUCLEOTIDE SEQUENCE</scope>
</reference>
<dbReference type="InterPro" id="IPR020845">
    <property type="entry name" value="AMP-binding_CS"/>
</dbReference>
<dbReference type="GO" id="GO:0006637">
    <property type="term" value="P:acyl-CoA metabolic process"/>
    <property type="evidence" value="ECO:0007669"/>
    <property type="project" value="TreeGrafter"/>
</dbReference>
<dbReference type="InterPro" id="IPR042099">
    <property type="entry name" value="ANL_N_sf"/>
</dbReference>
<evidence type="ECO:0000256" key="6">
    <source>
        <dbReference type="ARBA" id="ARBA00023098"/>
    </source>
</evidence>
<evidence type="ECO:0000256" key="4">
    <source>
        <dbReference type="ARBA" id="ARBA00022832"/>
    </source>
</evidence>
<reference evidence="11" key="3">
    <citation type="submission" date="2025-09" db="UniProtKB">
        <authorList>
            <consortium name="Ensembl"/>
        </authorList>
    </citation>
    <scope>IDENTIFICATION</scope>
</reference>
<dbReference type="Ensembl" id="ENSPMRT00000032093.1">
    <property type="protein sequence ID" value="ENSPMRP00000030265.1"/>
    <property type="gene ID" value="ENSPMRG00000019494.1"/>
</dbReference>
<dbReference type="SUPFAM" id="SSF56801">
    <property type="entry name" value="Acetyl-CoA synthetase-like"/>
    <property type="match status" value="1"/>
</dbReference>
<keyword evidence="2" id="KW-0436">Ligase</keyword>
<evidence type="ECO:0000259" key="9">
    <source>
        <dbReference type="Pfam" id="PF00501"/>
    </source>
</evidence>
<evidence type="ECO:0000256" key="8">
    <source>
        <dbReference type="ARBA" id="ARBA00048477"/>
    </source>
</evidence>
<dbReference type="GO" id="GO:0006633">
    <property type="term" value="P:fatty acid biosynthetic process"/>
    <property type="evidence" value="ECO:0007669"/>
    <property type="project" value="TreeGrafter"/>
</dbReference>
<dbReference type="Proteomes" id="UP000472272">
    <property type="component" value="Chromosome 14"/>
</dbReference>
<name>A0A670K295_PODMU</name>
<dbReference type="Pfam" id="PF00501">
    <property type="entry name" value="AMP-binding"/>
    <property type="match status" value="2"/>
</dbReference>
<keyword evidence="5" id="KW-0067">ATP-binding</keyword>
<keyword evidence="4" id="KW-0276">Fatty acid metabolism</keyword>
<evidence type="ECO:0000313" key="12">
    <source>
        <dbReference type="Proteomes" id="UP000472272"/>
    </source>
</evidence>
<dbReference type="PROSITE" id="PS00455">
    <property type="entry name" value="AMP_BINDING"/>
    <property type="match status" value="1"/>
</dbReference>
<dbReference type="GO" id="GO:0005759">
    <property type="term" value="C:mitochondrial matrix"/>
    <property type="evidence" value="ECO:0007669"/>
    <property type="project" value="TreeGrafter"/>
</dbReference>
<feature type="domain" description="AMP-binding enzyme C-terminal" evidence="10">
    <location>
        <begin position="401"/>
        <end position="481"/>
    </location>
</feature>
<dbReference type="GO" id="GO:0004321">
    <property type="term" value="F:fatty-acyl-CoA synthase activity"/>
    <property type="evidence" value="ECO:0007669"/>
    <property type="project" value="TreeGrafter"/>
</dbReference>
<dbReference type="PANTHER" id="PTHR43605:SF12">
    <property type="entry name" value="ACYL-COENZYME A SYNTHETASE ACSM4, MITOCHONDRIAL"/>
    <property type="match status" value="1"/>
</dbReference>
<dbReference type="GeneTree" id="ENSGT00940000157930"/>
<dbReference type="GO" id="GO:0031956">
    <property type="term" value="F:medium-chain fatty acid-CoA ligase activity"/>
    <property type="evidence" value="ECO:0007669"/>
    <property type="project" value="UniProtKB-EC"/>
</dbReference>
<sequence>MKTLLKSQILRSFWILRLHHRWFHRHNRFLGSPIFAQYEAQSQGEQQLPEYFNFASDVLDKWSQIEKEGKRPSNPALWWINGRGGEVRWSFEELGVLSRKVANMLSNQCGLCKGDRVLVILPRIPEWWLVTMACIRTGIILMPGISQLTAKDIQHRLQASKAKCIITTDAVAPAVDSIAGSCNFLQTKLVVSEGPREGWLNFKELCKEAPDSHACVRTKIHDPMVIYFTSGTTGAPKMAEHSQGSLGFRYKFMSLQYCLSGGEPLNPEVMEQWKSMTGLQIYDLYGQTETGMICAVKKGMKIKPGSMGKACAPYQVEVIDEEANVLPPGKEGEIGIRVKPQRPLGFFSRYVDNPEKTAATVRGDFYLTGDRGLIDKDGYFWFIGRADDVINSSGYRIGPFEIESALLEHPAVAEAAAVSSPDPLRGEVVKAFVVLSPAYTLQDKAKLTLQLQEHVKKVTAPYKYPRKMEFVKELPKTVTGKIRRNELRNQEWGRV</sequence>
<dbReference type="InterPro" id="IPR025110">
    <property type="entry name" value="AMP-bd_C"/>
</dbReference>
<dbReference type="Gene3D" id="3.30.300.30">
    <property type="match status" value="1"/>
</dbReference>
<comment type="catalytic activity">
    <reaction evidence="8">
        <text>a medium-chain fatty acid + ATP + CoA = a medium-chain fatty acyl-CoA + AMP + diphosphate</text>
        <dbReference type="Rhea" id="RHEA:48340"/>
        <dbReference type="ChEBI" id="CHEBI:30616"/>
        <dbReference type="ChEBI" id="CHEBI:33019"/>
        <dbReference type="ChEBI" id="CHEBI:57287"/>
        <dbReference type="ChEBI" id="CHEBI:59558"/>
        <dbReference type="ChEBI" id="CHEBI:90546"/>
        <dbReference type="ChEBI" id="CHEBI:456215"/>
        <dbReference type="EC" id="6.2.1.2"/>
    </reaction>
    <physiologicalReaction direction="left-to-right" evidence="8">
        <dbReference type="Rhea" id="RHEA:48341"/>
    </physiologicalReaction>
</comment>
<keyword evidence="6" id="KW-0443">Lipid metabolism</keyword>
<comment type="similarity">
    <text evidence="1">Belongs to the ATP-dependent AMP-binding enzyme family.</text>
</comment>
<dbReference type="AlphaFoldDB" id="A0A670K295"/>
<protein>
    <recommendedName>
        <fullName evidence="7">medium-chain acyl-CoA ligase</fullName>
        <ecNumber evidence="7">6.2.1.2</ecNumber>
    </recommendedName>
</protein>
<dbReference type="Gene3D" id="3.40.50.12780">
    <property type="entry name" value="N-terminal domain of ligase-like"/>
    <property type="match status" value="2"/>
</dbReference>
<proteinExistence type="inferred from homology"/>
<dbReference type="EC" id="6.2.1.2" evidence="7"/>
<evidence type="ECO:0000313" key="11">
    <source>
        <dbReference type="Ensembl" id="ENSPMRP00000030265.1"/>
    </source>
</evidence>
<dbReference type="GO" id="GO:0005524">
    <property type="term" value="F:ATP binding"/>
    <property type="evidence" value="ECO:0007669"/>
    <property type="project" value="UniProtKB-KW"/>
</dbReference>
<dbReference type="FunFam" id="3.30.300.30:FF:000005">
    <property type="entry name" value="Acyl-coenzyme A synthetase ACSM5, mitochondrial"/>
    <property type="match status" value="1"/>
</dbReference>
<evidence type="ECO:0000256" key="1">
    <source>
        <dbReference type="ARBA" id="ARBA00006432"/>
    </source>
</evidence>
<evidence type="ECO:0000256" key="5">
    <source>
        <dbReference type="ARBA" id="ARBA00022840"/>
    </source>
</evidence>